<evidence type="ECO:0000256" key="1">
    <source>
        <dbReference type="ARBA" id="ARBA00004429"/>
    </source>
</evidence>
<feature type="transmembrane region" description="Helical" evidence="12">
    <location>
        <begin position="140"/>
        <end position="157"/>
    </location>
</feature>
<evidence type="ECO:0000256" key="2">
    <source>
        <dbReference type="ARBA" id="ARBA00007942"/>
    </source>
</evidence>
<keyword evidence="5" id="KW-0997">Cell inner membrane</keyword>
<reference evidence="13 14" key="1">
    <citation type="submission" date="2018-06" db="EMBL/GenBank/DDBJ databases">
        <authorList>
            <consortium name="Pathogen Informatics"/>
            <person name="Doyle S."/>
        </authorList>
    </citation>
    <scope>NUCLEOTIDE SEQUENCE [LARGE SCALE GENOMIC DNA]</scope>
    <source>
        <strain evidence="13 14">NCTC11544</strain>
    </source>
</reference>
<dbReference type="EMBL" id="UGYN01000002">
    <property type="protein sequence ID" value="SUI60436.1"/>
    <property type="molecule type" value="Genomic_DNA"/>
</dbReference>
<feature type="transmembrane region" description="Helical" evidence="12">
    <location>
        <begin position="327"/>
        <end position="358"/>
    </location>
</feature>
<feature type="transmembrane region" description="Helical" evidence="12">
    <location>
        <begin position="26"/>
        <end position="46"/>
    </location>
</feature>
<dbReference type="PANTHER" id="PTHR32196">
    <property type="entry name" value="ABC TRANSPORTER PERMEASE PROTEIN YPHD-RELATED-RELATED"/>
    <property type="match status" value="1"/>
</dbReference>
<keyword evidence="9 12" id="KW-0472">Membrane</keyword>
<evidence type="ECO:0000256" key="6">
    <source>
        <dbReference type="ARBA" id="ARBA00022597"/>
    </source>
</evidence>
<feature type="transmembrane region" description="Helical" evidence="12">
    <location>
        <begin position="370"/>
        <end position="386"/>
    </location>
</feature>
<feature type="transmembrane region" description="Helical" evidence="12">
    <location>
        <begin position="242"/>
        <end position="260"/>
    </location>
</feature>
<dbReference type="PANTHER" id="PTHR32196:SF32">
    <property type="entry name" value="XYLOSE TRANSPORT SYSTEM PERMEASE PROTEIN XYLH"/>
    <property type="match status" value="1"/>
</dbReference>
<evidence type="ECO:0000256" key="7">
    <source>
        <dbReference type="ARBA" id="ARBA00022692"/>
    </source>
</evidence>
<feature type="transmembrane region" description="Helical" evidence="12">
    <location>
        <begin position="291"/>
        <end position="307"/>
    </location>
</feature>
<evidence type="ECO:0000256" key="8">
    <source>
        <dbReference type="ARBA" id="ARBA00022989"/>
    </source>
</evidence>
<dbReference type="GO" id="GO:0022857">
    <property type="term" value="F:transmembrane transporter activity"/>
    <property type="evidence" value="ECO:0007669"/>
    <property type="project" value="InterPro"/>
</dbReference>
<gene>
    <name evidence="13" type="primary">xylH</name>
    <name evidence="13" type="ORF">NCTC11544_02191</name>
</gene>
<feature type="transmembrane region" description="Helical" evidence="12">
    <location>
        <begin position="91"/>
        <end position="108"/>
    </location>
</feature>
<organism evidence="13 14">
    <name type="scientific">Serratia quinivorans</name>
    <dbReference type="NCBI Taxonomy" id="137545"/>
    <lineage>
        <taxon>Bacteria</taxon>
        <taxon>Pseudomonadati</taxon>
        <taxon>Pseudomonadota</taxon>
        <taxon>Gammaproteobacteria</taxon>
        <taxon>Enterobacterales</taxon>
        <taxon>Yersiniaceae</taxon>
        <taxon>Serratia</taxon>
    </lineage>
</organism>
<accession>A0A379ZE75</accession>
<dbReference type="InterPro" id="IPR001851">
    <property type="entry name" value="ABC_transp_permease"/>
</dbReference>
<comment type="function">
    <text evidence="10">Part of the binding-protein-dependent transport system for D-xylose. Probably responsible for the translocation of the substrate across the membrane.</text>
</comment>
<keyword evidence="6" id="KW-0762">Sugar transport</keyword>
<evidence type="ECO:0000313" key="13">
    <source>
        <dbReference type="EMBL" id="SUI60436.1"/>
    </source>
</evidence>
<dbReference type="GO" id="GO:0005886">
    <property type="term" value="C:plasma membrane"/>
    <property type="evidence" value="ECO:0007669"/>
    <property type="project" value="UniProtKB-SubCell"/>
</dbReference>
<dbReference type="AlphaFoldDB" id="A0A379ZE75"/>
<comment type="similarity">
    <text evidence="2">Belongs to the binding-protein-dependent transport system permease family. AraH/RbsC subfamily.</text>
</comment>
<feature type="transmembrane region" description="Helical" evidence="12">
    <location>
        <begin position="177"/>
        <end position="199"/>
    </location>
</feature>
<dbReference type="Proteomes" id="UP000255529">
    <property type="component" value="Unassembled WGS sequence"/>
</dbReference>
<protein>
    <recommendedName>
        <fullName evidence="11">Xylose transport system permease protein XylH</fullName>
    </recommendedName>
</protein>
<feature type="transmembrane region" description="Helical" evidence="12">
    <location>
        <begin position="66"/>
        <end position="84"/>
    </location>
</feature>
<evidence type="ECO:0000256" key="9">
    <source>
        <dbReference type="ARBA" id="ARBA00023136"/>
    </source>
</evidence>
<keyword evidence="4" id="KW-1003">Cell membrane</keyword>
<feature type="transmembrane region" description="Helical" evidence="12">
    <location>
        <begin position="114"/>
        <end position="133"/>
    </location>
</feature>
<evidence type="ECO:0000313" key="14">
    <source>
        <dbReference type="Proteomes" id="UP000255529"/>
    </source>
</evidence>
<dbReference type="CDD" id="cd06579">
    <property type="entry name" value="TM_PBP1_transp_AraH_like"/>
    <property type="match status" value="1"/>
</dbReference>
<comment type="subcellular location">
    <subcellularLocation>
        <location evidence="1">Cell inner membrane</location>
        <topology evidence="1">Multi-pass membrane protein</topology>
    </subcellularLocation>
</comment>
<keyword evidence="8 12" id="KW-1133">Transmembrane helix</keyword>
<dbReference type="RefSeq" id="WP_115183474.1">
    <property type="nucleotide sequence ID" value="NZ_CAMKUF010000005.1"/>
</dbReference>
<evidence type="ECO:0000256" key="3">
    <source>
        <dbReference type="ARBA" id="ARBA00022448"/>
    </source>
</evidence>
<proteinExistence type="inferred from homology"/>
<dbReference type="Pfam" id="PF02653">
    <property type="entry name" value="BPD_transp_2"/>
    <property type="match status" value="1"/>
</dbReference>
<name>A0A379ZE75_9GAMM</name>
<sequence length="394" mass="41298">MSKNTQSEAIVTPMVEKKSIVKLKSINLQVFVMLAAIVVIMLFFTFTTEGAYLSARNISNLLRQTAITGILAVGMVFVIVSAEIDLSVGSMMGLLGGAAAIFDVWLGWPLPLTIVVTLLAGLLLGAWNGWWVAYRKVPSFIVTLAGMLAFRGILIGITNGTTVAPTSGAMSQIGQSYLPNGLGFGIGAVGLMLFVAWQWRRRSRRAQLGLPVATAGGDVTRQSILALLVLGAIYLLNDYRGVPTPVLILTALMLAGIFMATRTAFGRRIYAIGGNIDAARLSGVNVERTKLAVFAINGLMVAIAGLILSSRLGAGSPSAGNIAELDAIAACVIGGTSLAGGIGSVAGAVMGAFIMASLDNGMSMLDVPTFWQYIVKGAILLLAVWMDSATKRRA</sequence>
<evidence type="ECO:0000256" key="12">
    <source>
        <dbReference type="SAM" id="Phobius"/>
    </source>
</evidence>
<evidence type="ECO:0000256" key="4">
    <source>
        <dbReference type="ARBA" id="ARBA00022475"/>
    </source>
</evidence>
<evidence type="ECO:0000256" key="5">
    <source>
        <dbReference type="ARBA" id="ARBA00022519"/>
    </source>
</evidence>
<evidence type="ECO:0000256" key="10">
    <source>
        <dbReference type="ARBA" id="ARBA00035611"/>
    </source>
</evidence>
<keyword evidence="7 12" id="KW-0812">Transmembrane</keyword>
<evidence type="ECO:0000256" key="11">
    <source>
        <dbReference type="ARBA" id="ARBA00035686"/>
    </source>
</evidence>
<keyword evidence="3" id="KW-0813">Transport</keyword>